<feature type="non-terminal residue" evidence="1">
    <location>
        <position position="161"/>
    </location>
</feature>
<accession>A0ACC1YBG5</accession>
<proteinExistence type="predicted"/>
<reference evidence="1 2" key="1">
    <citation type="journal article" date="2023" name="Science">
        <title>Complex scaffold remodeling in plant triterpene biosynthesis.</title>
        <authorList>
            <person name="De La Pena R."/>
            <person name="Hodgson H."/>
            <person name="Liu J.C."/>
            <person name="Stephenson M.J."/>
            <person name="Martin A.C."/>
            <person name="Owen C."/>
            <person name="Harkess A."/>
            <person name="Leebens-Mack J."/>
            <person name="Jimenez L.E."/>
            <person name="Osbourn A."/>
            <person name="Sattely E.S."/>
        </authorList>
    </citation>
    <scope>NUCLEOTIDE SEQUENCE [LARGE SCALE GENOMIC DNA]</scope>
    <source>
        <strain evidence="2">cv. JPN11</strain>
        <tissue evidence="1">Leaf</tissue>
    </source>
</reference>
<organism evidence="1 2">
    <name type="scientific">Melia azedarach</name>
    <name type="common">Chinaberry tree</name>
    <dbReference type="NCBI Taxonomy" id="155640"/>
    <lineage>
        <taxon>Eukaryota</taxon>
        <taxon>Viridiplantae</taxon>
        <taxon>Streptophyta</taxon>
        <taxon>Embryophyta</taxon>
        <taxon>Tracheophyta</taxon>
        <taxon>Spermatophyta</taxon>
        <taxon>Magnoliopsida</taxon>
        <taxon>eudicotyledons</taxon>
        <taxon>Gunneridae</taxon>
        <taxon>Pentapetalae</taxon>
        <taxon>rosids</taxon>
        <taxon>malvids</taxon>
        <taxon>Sapindales</taxon>
        <taxon>Meliaceae</taxon>
        <taxon>Melia</taxon>
    </lineage>
</organism>
<feature type="non-terminal residue" evidence="1">
    <location>
        <position position="1"/>
    </location>
</feature>
<protein>
    <submittedName>
        <fullName evidence="1">Ribonuclease H-like domain containing protein</fullName>
    </submittedName>
</protein>
<evidence type="ECO:0000313" key="2">
    <source>
        <dbReference type="Proteomes" id="UP001164539"/>
    </source>
</evidence>
<comment type="caution">
    <text evidence="1">The sequence shown here is derived from an EMBL/GenBank/DDBJ whole genome shotgun (WGS) entry which is preliminary data.</text>
</comment>
<dbReference type="Proteomes" id="UP001164539">
    <property type="component" value="Chromosome 4"/>
</dbReference>
<keyword evidence="2" id="KW-1185">Reference proteome</keyword>
<sequence length="161" mass="17934">RHKVVNLCPKRISDGAFEIIQYYKLAHFCPSSSVSQVIISNLHWCPPKEPWYKLNVDAAVNLKGGLVELGAVVRNTKGEVMAAATWSHTFPEDVEFVEALAVYEGLKLARSVGLCPLVIESDCRNVVELIMEKTKSYCEIGWLVAEIQALIKDGCLLNLFL</sequence>
<dbReference type="EMBL" id="CM051397">
    <property type="protein sequence ID" value="KAJ4720548.1"/>
    <property type="molecule type" value="Genomic_DNA"/>
</dbReference>
<name>A0ACC1YBG5_MELAZ</name>
<gene>
    <name evidence="1" type="ORF">OWV82_008360</name>
</gene>
<evidence type="ECO:0000313" key="1">
    <source>
        <dbReference type="EMBL" id="KAJ4720548.1"/>
    </source>
</evidence>